<dbReference type="HOGENOM" id="CLU_3232484_0_0_3"/>
<sequence>MAFFASIKKSISLLVVVYTLRGNIIRLISARRATKQERKTYET</sequence>
<dbReference type="STRING" id="43989.cce_2865"/>
<dbReference type="InterPro" id="IPR038573">
    <property type="entry name" value="BrnT_sf"/>
</dbReference>
<dbReference type="Proteomes" id="UP000001203">
    <property type="component" value="Chromosome circular"/>
</dbReference>
<name>B1WV16_CROS5</name>
<proteinExistence type="predicted"/>
<dbReference type="AlphaFoldDB" id="B1WV16"/>
<evidence type="ECO:0000313" key="1">
    <source>
        <dbReference type="EMBL" id="ACB52213.1"/>
    </source>
</evidence>
<dbReference type="EMBL" id="CP000806">
    <property type="protein sequence ID" value="ACB52213.1"/>
    <property type="molecule type" value="Genomic_DNA"/>
</dbReference>
<evidence type="ECO:0000313" key="2">
    <source>
        <dbReference type="Proteomes" id="UP000001203"/>
    </source>
</evidence>
<evidence type="ECO:0008006" key="3">
    <source>
        <dbReference type="Google" id="ProtNLM"/>
    </source>
</evidence>
<reference evidence="1 2" key="1">
    <citation type="journal article" date="2008" name="Proc. Natl. Acad. Sci. U.S.A.">
        <title>The genome of Cyanothece 51142, a unicellular diazotrophic cyanobacterium important in the marine nitrogen cycle.</title>
        <authorList>
            <person name="Welsh E.A."/>
            <person name="Liberton M."/>
            <person name="Stoeckel J."/>
            <person name="Loh T."/>
            <person name="Elvitigala T."/>
            <person name="Wang C."/>
            <person name="Wollam A."/>
            <person name="Fulton R.S."/>
            <person name="Clifton S.W."/>
            <person name="Jacobs J.M."/>
            <person name="Aurora R."/>
            <person name="Ghosh B.K."/>
            <person name="Sherman L.A."/>
            <person name="Smith R.D."/>
            <person name="Wilson R.K."/>
            <person name="Pakrasi H.B."/>
        </authorList>
    </citation>
    <scope>NUCLEOTIDE SEQUENCE [LARGE SCALE GENOMIC DNA]</scope>
    <source>
        <strain evidence="2">ATCC 51142 / BH68</strain>
    </source>
</reference>
<organism evidence="1 2">
    <name type="scientific">Crocosphaera subtropica (strain ATCC 51142 / BH68)</name>
    <name type="common">Cyanothece sp. (strain ATCC 51142)</name>
    <dbReference type="NCBI Taxonomy" id="43989"/>
    <lineage>
        <taxon>Bacteria</taxon>
        <taxon>Bacillati</taxon>
        <taxon>Cyanobacteriota</taxon>
        <taxon>Cyanophyceae</taxon>
        <taxon>Oscillatoriophycideae</taxon>
        <taxon>Chroococcales</taxon>
        <taxon>Aphanothecaceae</taxon>
        <taxon>Crocosphaera</taxon>
        <taxon>Crocosphaera subtropica</taxon>
    </lineage>
</organism>
<dbReference type="KEGG" id="cyt:cce_2865"/>
<dbReference type="Pfam" id="PF04365">
    <property type="entry name" value="BrnT_toxin"/>
    <property type="match status" value="1"/>
</dbReference>
<protein>
    <recommendedName>
        <fullName evidence="3">BrnT family toxin</fullName>
    </recommendedName>
</protein>
<dbReference type="InterPro" id="IPR007460">
    <property type="entry name" value="BrnT_toxin"/>
</dbReference>
<dbReference type="Gene3D" id="3.10.450.530">
    <property type="entry name" value="Ribonuclease toxin, BrnT, of type II toxin-antitoxin system"/>
    <property type="match status" value="1"/>
</dbReference>
<gene>
    <name evidence="1" type="ordered locus">cce_2865</name>
</gene>
<accession>B1WV16</accession>
<keyword evidence="2" id="KW-1185">Reference proteome</keyword>